<dbReference type="Proteomes" id="UP001596091">
    <property type="component" value="Unassembled WGS sequence"/>
</dbReference>
<proteinExistence type="inferred from homology"/>
<gene>
    <name evidence="12" type="primary">pstC</name>
    <name evidence="12" type="ORF">ACFPT7_11900</name>
</gene>
<dbReference type="InterPro" id="IPR051124">
    <property type="entry name" value="Phosphate_Transport_Permease"/>
</dbReference>
<comment type="caution">
    <text evidence="12">The sequence shown here is derived from an EMBL/GenBank/DDBJ whole genome shotgun (WGS) entry which is preliminary data.</text>
</comment>
<dbReference type="InterPro" id="IPR011864">
    <property type="entry name" value="Phosphate_PstC"/>
</dbReference>
<dbReference type="PROSITE" id="PS50928">
    <property type="entry name" value="ABC_TM1"/>
    <property type="match status" value="1"/>
</dbReference>
<dbReference type="Gene3D" id="1.10.3720.10">
    <property type="entry name" value="MetI-like"/>
    <property type="match status" value="1"/>
</dbReference>
<dbReference type="SUPFAM" id="SSF161098">
    <property type="entry name" value="MetI-like"/>
    <property type="match status" value="1"/>
</dbReference>
<keyword evidence="13" id="KW-1185">Reference proteome</keyword>
<evidence type="ECO:0000256" key="2">
    <source>
        <dbReference type="ARBA" id="ARBA00007069"/>
    </source>
</evidence>
<feature type="transmembrane region" description="Helical" evidence="9">
    <location>
        <begin position="158"/>
        <end position="185"/>
    </location>
</feature>
<feature type="transmembrane region" description="Helical" evidence="9">
    <location>
        <begin position="346"/>
        <end position="368"/>
    </location>
</feature>
<evidence type="ECO:0000313" key="13">
    <source>
        <dbReference type="Proteomes" id="UP001596091"/>
    </source>
</evidence>
<accession>A0ABW1EFA0</accession>
<evidence type="ECO:0000256" key="4">
    <source>
        <dbReference type="ARBA" id="ARBA00022475"/>
    </source>
</evidence>
<feature type="transmembrane region" description="Helical" evidence="9">
    <location>
        <begin position="120"/>
        <end position="146"/>
    </location>
</feature>
<evidence type="ECO:0000256" key="8">
    <source>
        <dbReference type="ARBA" id="ARBA00023136"/>
    </source>
</evidence>
<evidence type="ECO:0000256" key="5">
    <source>
        <dbReference type="ARBA" id="ARBA00022592"/>
    </source>
</evidence>
<keyword evidence="5 10" id="KW-0592">Phosphate transport</keyword>
<feature type="transmembrane region" description="Helical" evidence="9">
    <location>
        <begin position="282"/>
        <end position="306"/>
    </location>
</feature>
<evidence type="ECO:0000256" key="6">
    <source>
        <dbReference type="ARBA" id="ARBA00022692"/>
    </source>
</evidence>
<sequence>MRKPETTAESVRVVPPIPVRENDGAAVEPSTSAGASEIRKFLQSRGNSALADQTFKGLMMLCAFCIFVVVALIVVELILQSQPTLQKFGLPFFFKYNVDPVTKMPLFWDPVNGTFYALPFLYGTLVTSLIALAIAVPLSLGVAIFLTEMCPKFLRGPLAFLTELLAAIPSVVYGLWAVFVLVPLLREHVNPVFMSVFNAPWLVKAFGWTHLFGDDGLFGGVNLGLGMFAAGVVLAIMILPIIASLTREVMTAVPHSQREAALALGATRWETIRIAVLRNARIGIVGSIILGLGRALGETMAVAMVIGNTPQIQMSLLSTGNSMASVIANEFSEATSDLHRSALIEIGLALFLVTIIVNGLARLLVWAVTRGAPARVN</sequence>
<dbReference type="CDD" id="cd06261">
    <property type="entry name" value="TM_PBP2"/>
    <property type="match status" value="1"/>
</dbReference>
<evidence type="ECO:0000259" key="11">
    <source>
        <dbReference type="PROSITE" id="PS50928"/>
    </source>
</evidence>
<keyword evidence="7 9" id="KW-1133">Transmembrane helix</keyword>
<evidence type="ECO:0000256" key="7">
    <source>
        <dbReference type="ARBA" id="ARBA00022989"/>
    </source>
</evidence>
<evidence type="ECO:0000313" key="12">
    <source>
        <dbReference type="EMBL" id="MFC5862999.1"/>
    </source>
</evidence>
<keyword evidence="6 9" id="KW-0812">Transmembrane</keyword>
<dbReference type="RefSeq" id="WP_263339239.1">
    <property type="nucleotide sequence ID" value="NZ_JAGSYH010000005.1"/>
</dbReference>
<comment type="similarity">
    <text evidence="2 10">Belongs to the binding-protein-dependent transport system permease family. CysTW subfamily.</text>
</comment>
<evidence type="ECO:0000256" key="10">
    <source>
        <dbReference type="RuleBase" id="RU363054"/>
    </source>
</evidence>
<dbReference type="PANTHER" id="PTHR30425:SF1">
    <property type="entry name" value="PHOSPHATE TRANSPORT SYSTEM PERMEASE PROTEIN PSTC"/>
    <property type="match status" value="1"/>
</dbReference>
<keyword evidence="4 10" id="KW-1003">Cell membrane</keyword>
<feature type="transmembrane region" description="Helical" evidence="9">
    <location>
        <begin position="217"/>
        <end position="242"/>
    </location>
</feature>
<dbReference type="NCBIfam" id="TIGR02138">
    <property type="entry name" value="phosphate_pstC"/>
    <property type="match status" value="1"/>
</dbReference>
<evidence type="ECO:0000256" key="1">
    <source>
        <dbReference type="ARBA" id="ARBA00004651"/>
    </source>
</evidence>
<evidence type="ECO:0000256" key="9">
    <source>
        <dbReference type="RuleBase" id="RU363032"/>
    </source>
</evidence>
<dbReference type="InterPro" id="IPR000515">
    <property type="entry name" value="MetI-like"/>
</dbReference>
<organism evidence="12 13">
    <name type="scientific">Acidicapsa dinghuensis</name>
    <dbReference type="NCBI Taxonomy" id="2218256"/>
    <lineage>
        <taxon>Bacteria</taxon>
        <taxon>Pseudomonadati</taxon>
        <taxon>Acidobacteriota</taxon>
        <taxon>Terriglobia</taxon>
        <taxon>Terriglobales</taxon>
        <taxon>Acidobacteriaceae</taxon>
        <taxon>Acidicapsa</taxon>
    </lineage>
</organism>
<dbReference type="InterPro" id="IPR035906">
    <property type="entry name" value="MetI-like_sf"/>
</dbReference>
<name>A0ABW1EFA0_9BACT</name>
<dbReference type="Pfam" id="PF00528">
    <property type="entry name" value="BPD_transp_1"/>
    <property type="match status" value="1"/>
</dbReference>
<feature type="transmembrane region" description="Helical" evidence="9">
    <location>
        <begin position="58"/>
        <end position="79"/>
    </location>
</feature>
<keyword evidence="8 9" id="KW-0472">Membrane</keyword>
<keyword evidence="3 9" id="KW-0813">Transport</keyword>
<evidence type="ECO:0000256" key="3">
    <source>
        <dbReference type="ARBA" id="ARBA00022448"/>
    </source>
</evidence>
<feature type="domain" description="ABC transmembrane type-1" evidence="11">
    <location>
        <begin position="121"/>
        <end position="361"/>
    </location>
</feature>
<protein>
    <recommendedName>
        <fullName evidence="10">Phosphate transport system permease protein</fullName>
    </recommendedName>
</protein>
<comment type="subcellular location">
    <subcellularLocation>
        <location evidence="1 9">Cell membrane</location>
        <topology evidence="1 9">Multi-pass membrane protein</topology>
    </subcellularLocation>
</comment>
<dbReference type="EMBL" id="JBHSPH010000003">
    <property type="protein sequence ID" value="MFC5862999.1"/>
    <property type="molecule type" value="Genomic_DNA"/>
</dbReference>
<dbReference type="PANTHER" id="PTHR30425">
    <property type="entry name" value="PHOSPHATE TRANSPORT SYSTEM PERMEASE PROTEIN PST"/>
    <property type="match status" value="1"/>
</dbReference>
<comment type="function">
    <text evidence="10">Part of the binding-protein-dependent transport system for phosphate; probably responsible for the translocation of the substrate across the membrane.</text>
</comment>
<reference evidence="13" key="1">
    <citation type="journal article" date="2019" name="Int. J. Syst. Evol. Microbiol.">
        <title>The Global Catalogue of Microorganisms (GCM) 10K type strain sequencing project: providing services to taxonomists for standard genome sequencing and annotation.</title>
        <authorList>
            <consortium name="The Broad Institute Genomics Platform"/>
            <consortium name="The Broad Institute Genome Sequencing Center for Infectious Disease"/>
            <person name="Wu L."/>
            <person name="Ma J."/>
        </authorList>
    </citation>
    <scope>NUCLEOTIDE SEQUENCE [LARGE SCALE GENOMIC DNA]</scope>
    <source>
        <strain evidence="13">JCM 4087</strain>
    </source>
</reference>